<evidence type="ECO:0000256" key="16">
    <source>
        <dbReference type="PIRSR" id="PIRSR000127-2"/>
    </source>
</evidence>
<evidence type="ECO:0000256" key="1">
    <source>
        <dbReference type="ARBA" id="ARBA00001974"/>
    </source>
</evidence>
<evidence type="ECO:0000313" key="21">
    <source>
        <dbReference type="Proteomes" id="UP001231518"/>
    </source>
</evidence>
<feature type="binding site" evidence="17">
    <location>
        <position position="57"/>
    </location>
    <ligand>
        <name>[2Fe-2S] cluster</name>
        <dbReference type="ChEBI" id="CHEBI:190135"/>
        <label>1</label>
    </ligand>
</feature>
<evidence type="ECO:0000256" key="6">
    <source>
        <dbReference type="ARBA" id="ARBA00022630"/>
    </source>
</evidence>
<comment type="similarity">
    <text evidence="3">Belongs to the xanthine dehydrogenase family.</text>
</comment>
<comment type="caution">
    <text evidence="20">The sequence shown here is derived from an EMBL/GenBank/DDBJ whole genome shotgun (WGS) entry which is preliminary data.</text>
</comment>
<dbReference type="Gene3D" id="3.30.43.10">
    <property type="entry name" value="Uridine Diphospho-n-acetylenolpyruvylglucosamine Reductase, domain 2"/>
    <property type="match status" value="1"/>
</dbReference>
<feature type="binding site" evidence="17">
    <location>
        <position position="741"/>
    </location>
    <ligand>
        <name>Mo-molybdopterin</name>
        <dbReference type="ChEBI" id="CHEBI:71302"/>
    </ligand>
    <ligandPart>
        <name>Mo</name>
        <dbReference type="ChEBI" id="CHEBI:28685"/>
    </ligandPart>
</feature>
<comment type="cofactor">
    <cofactor evidence="1 16">
        <name>FAD</name>
        <dbReference type="ChEBI" id="CHEBI:57692"/>
    </cofactor>
</comment>
<evidence type="ECO:0000256" key="9">
    <source>
        <dbReference type="ARBA" id="ARBA00022827"/>
    </source>
</evidence>
<evidence type="ECO:0000256" key="10">
    <source>
        <dbReference type="ARBA" id="ARBA00023002"/>
    </source>
</evidence>
<gene>
    <name evidence="20" type="ORF">PYW07_012002</name>
</gene>
<dbReference type="GO" id="GO:0005777">
    <property type="term" value="C:peroxisome"/>
    <property type="evidence" value="ECO:0007669"/>
    <property type="project" value="UniProtKB-SubCell"/>
</dbReference>
<evidence type="ECO:0000256" key="15">
    <source>
        <dbReference type="PIRSR" id="PIRSR000127-1"/>
    </source>
</evidence>
<dbReference type="EMBL" id="JARGEI010000014">
    <property type="protein sequence ID" value="KAJ8719959.1"/>
    <property type="molecule type" value="Genomic_DNA"/>
</dbReference>
<dbReference type="InterPro" id="IPR002888">
    <property type="entry name" value="2Fe-2S-bd"/>
</dbReference>
<keyword evidence="10" id="KW-0560">Oxidoreductase</keyword>
<dbReference type="InterPro" id="IPR001041">
    <property type="entry name" value="2Fe-2S_ferredoxin-type"/>
</dbReference>
<dbReference type="Pfam" id="PF03450">
    <property type="entry name" value="CO_deh_flav_C"/>
    <property type="match status" value="1"/>
</dbReference>
<dbReference type="InterPro" id="IPR016166">
    <property type="entry name" value="FAD-bd_PCMH"/>
</dbReference>
<dbReference type="InterPro" id="IPR005107">
    <property type="entry name" value="CO_DH_flav_C"/>
</dbReference>
<dbReference type="PIRSF" id="PIRSF000127">
    <property type="entry name" value="Xanthine_DH"/>
    <property type="match status" value="1"/>
</dbReference>
<dbReference type="SMART" id="SM01008">
    <property type="entry name" value="Ald_Xan_dh_C"/>
    <property type="match status" value="1"/>
</dbReference>
<dbReference type="SUPFAM" id="SSF56003">
    <property type="entry name" value="Molybdenum cofactor-binding domain"/>
    <property type="match status" value="1"/>
</dbReference>
<keyword evidence="7 17" id="KW-0001">2Fe-2S</keyword>
<evidence type="ECO:0000256" key="2">
    <source>
        <dbReference type="ARBA" id="ARBA00004275"/>
    </source>
</evidence>
<comment type="subcellular location">
    <subcellularLocation>
        <location evidence="2">Peroxisome</location>
    </subcellularLocation>
</comment>
<evidence type="ECO:0000256" key="3">
    <source>
        <dbReference type="ARBA" id="ARBA00006849"/>
    </source>
</evidence>
<dbReference type="InterPro" id="IPR012675">
    <property type="entry name" value="Beta-grasp_dom_sf"/>
</dbReference>
<dbReference type="FunFam" id="3.30.365.10:FF:000001">
    <property type="entry name" value="Xanthine dehydrogenase oxidase"/>
    <property type="match status" value="1"/>
</dbReference>
<dbReference type="PROSITE" id="PS51085">
    <property type="entry name" value="2FE2S_FER_2"/>
    <property type="match status" value="1"/>
</dbReference>
<feature type="binding site" evidence="17">
    <location>
        <position position="75"/>
    </location>
    <ligand>
        <name>[2Fe-2S] cluster</name>
        <dbReference type="ChEBI" id="CHEBI:190135"/>
        <label>1</label>
    </ligand>
</feature>
<dbReference type="Pfam" id="PF02738">
    <property type="entry name" value="MoCoBD_1"/>
    <property type="match status" value="1"/>
</dbReference>
<dbReference type="Pfam" id="PF00941">
    <property type="entry name" value="FAD_binding_5"/>
    <property type="match status" value="1"/>
</dbReference>
<feature type="binding site" evidence="16">
    <location>
        <position position="407"/>
    </location>
    <ligand>
        <name>FAD</name>
        <dbReference type="ChEBI" id="CHEBI:57692"/>
    </ligand>
</feature>
<dbReference type="AlphaFoldDB" id="A0AAD7YM43"/>
<keyword evidence="21" id="KW-1185">Reference proteome</keyword>
<evidence type="ECO:0000256" key="13">
    <source>
        <dbReference type="ARBA" id="ARBA00023140"/>
    </source>
</evidence>
<reference evidence="20" key="1">
    <citation type="submission" date="2023-03" db="EMBL/GenBank/DDBJ databases">
        <title>Chromosome-level genomes of two armyworms, Mythimna separata and Mythimna loreyi, provide insights into the biosynthesis and reception of sex pheromones.</title>
        <authorList>
            <person name="Zhao H."/>
        </authorList>
    </citation>
    <scope>NUCLEOTIDE SEQUENCE</scope>
    <source>
        <strain evidence="20">BeijingLab</strain>
        <tissue evidence="20">Pupa</tissue>
    </source>
</reference>
<evidence type="ECO:0000256" key="4">
    <source>
        <dbReference type="ARBA" id="ARBA00011738"/>
    </source>
</evidence>
<dbReference type="InterPro" id="IPR036884">
    <property type="entry name" value="2Fe-2S-bd_dom_sf"/>
</dbReference>
<keyword evidence="12 17" id="KW-0411">Iron-sulfur</keyword>
<feature type="binding site" evidence="17">
    <location>
        <position position="54"/>
    </location>
    <ligand>
        <name>[2Fe-2S] cluster</name>
        <dbReference type="ChEBI" id="CHEBI:190135"/>
        <label>1</label>
    </ligand>
</feature>
<dbReference type="InterPro" id="IPR016169">
    <property type="entry name" value="FAD-bd_PCMH_sub2"/>
</dbReference>
<evidence type="ECO:0000259" key="18">
    <source>
        <dbReference type="PROSITE" id="PS51085"/>
    </source>
</evidence>
<dbReference type="Gene3D" id="3.90.1170.50">
    <property type="entry name" value="Aldehyde oxidase/xanthine dehydrogenase, a/b hammerhead"/>
    <property type="match status" value="1"/>
</dbReference>
<dbReference type="InterPro" id="IPR036010">
    <property type="entry name" value="2Fe-2S_ferredoxin-like_sf"/>
</dbReference>
<dbReference type="CDD" id="cd00207">
    <property type="entry name" value="fer2"/>
    <property type="match status" value="1"/>
</dbReference>
<evidence type="ECO:0000313" key="20">
    <source>
        <dbReference type="EMBL" id="KAJ8719959.1"/>
    </source>
</evidence>
<dbReference type="InterPro" id="IPR016208">
    <property type="entry name" value="Ald_Oxase/xanthine_DH-like"/>
</dbReference>
<keyword evidence="11 17" id="KW-0408">Iron</keyword>
<evidence type="ECO:0000259" key="19">
    <source>
        <dbReference type="PROSITE" id="PS51387"/>
    </source>
</evidence>
<feature type="domain" description="FAD-binding PCMH-type" evidence="19">
    <location>
        <begin position="220"/>
        <end position="399"/>
    </location>
</feature>
<comment type="subunit">
    <text evidence="4">Homodimer.</text>
</comment>
<dbReference type="GO" id="GO:0005506">
    <property type="term" value="F:iron ion binding"/>
    <property type="evidence" value="ECO:0007669"/>
    <property type="project" value="InterPro"/>
</dbReference>
<feature type="binding site" evidence="17">
    <location>
        <position position="49"/>
    </location>
    <ligand>
        <name>[2Fe-2S] cluster</name>
        <dbReference type="ChEBI" id="CHEBI:190135"/>
        <label>1</label>
    </ligand>
</feature>
<dbReference type="Pfam" id="PF01315">
    <property type="entry name" value="Ald_Xan_dh_C"/>
    <property type="match status" value="1"/>
</dbReference>
<keyword evidence="13" id="KW-0576">Peroxisome</keyword>
<dbReference type="PANTHER" id="PTHR11908:SF132">
    <property type="entry name" value="ALDEHYDE OXIDASE 1-RELATED"/>
    <property type="match status" value="1"/>
</dbReference>
<feature type="binding site" evidence="17">
    <location>
        <position position="884"/>
    </location>
    <ligand>
        <name>Mo-molybdopterin</name>
        <dbReference type="ChEBI" id="CHEBI:71302"/>
    </ligand>
    <ligandPart>
        <name>Mo</name>
        <dbReference type="ChEBI" id="CHEBI:28685"/>
    </ligandPart>
</feature>
<dbReference type="SUPFAM" id="SSF56176">
    <property type="entry name" value="FAD-binding/transporter-associated domain-like"/>
    <property type="match status" value="1"/>
</dbReference>
<dbReference type="InterPro" id="IPR006058">
    <property type="entry name" value="2Fe2S_fd_BS"/>
</dbReference>
<evidence type="ECO:0000256" key="5">
    <source>
        <dbReference type="ARBA" id="ARBA00022505"/>
    </source>
</evidence>
<feature type="domain" description="2Fe-2S ferredoxin-type" evidence="18">
    <location>
        <begin position="9"/>
        <end position="93"/>
    </location>
</feature>
<feature type="active site" description="Proton acceptor" evidence="15">
    <location>
        <position position="1209"/>
    </location>
</feature>
<feature type="binding site" evidence="17">
    <location>
        <position position="153"/>
    </location>
    <ligand>
        <name>[2Fe-2S] cluster</name>
        <dbReference type="ChEBI" id="CHEBI:190135"/>
        <label>2</label>
    </ligand>
</feature>
<dbReference type="Gene3D" id="3.30.365.10">
    <property type="entry name" value="Aldehyde oxidase/xanthine dehydrogenase, molybdopterin binding domain"/>
    <property type="match status" value="4"/>
</dbReference>
<dbReference type="Proteomes" id="UP001231518">
    <property type="component" value="Chromosome 3"/>
</dbReference>
<accession>A0AAD7YM43</accession>
<dbReference type="InterPro" id="IPR037165">
    <property type="entry name" value="AldOxase/xan_DH_Mopterin-bd_sf"/>
</dbReference>
<dbReference type="InterPro" id="IPR002346">
    <property type="entry name" value="Mopterin_DH_FAD-bd"/>
</dbReference>
<keyword evidence="9 16" id="KW-0274">FAD</keyword>
<dbReference type="Pfam" id="PF00111">
    <property type="entry name" value="Fer2"/>
    <property type="match status" value="1"/>
</dbReference>
<feature type="binding site" evidence="17">
    <location>
        <position position="1038"/>
    </location>
    <ligand>
        <name>Mo-molybdopterin</name>
        <dbReference type="ChEBI" id="CHEBI:71302"/>
    </ligand>
    <ligandPart>
        <name>Mo</name>
        <dbReference type="ChEBI" id="CHEBI:28685"/>
    </ligandPart>
</feature>
<dbReference type="PROSITE" id="PS00197">
    <property type="entry name" value="2FE2S_FER_1"/>
    <property type="match status" value="1"/>
</dbReference>
<dbReference type="Gene3D" id="3.30.390.50">
    <property type="entry name" value="CO dehydrogenase flavoprotein, C-terminal domain"/>
    <property type="match status" value="1"/>
</dbReference>
<name>A0AAD7YM43_MYTSE</name>
<dbReference type="InterPro" id="IPR000674">
    <property type="entry name" value="Ald_Oxase/Xan_DH_a/b"/>
</dbReference>
<keyword evidence="5 17" id="KW-0500">Molybdenum</keyword>
<evidence type="ECO:0000256" key="12">
    <source>
        <dbReference type="ARBA" id="ARBA00023014"/>
    </source>
</evidence>
<dbReference type="Pfam" id="PF01799">
    <property type="entry name" value="Fer2_2"/>
    <property type="match status" value="1"/>
</dbReference>
<feature type="binding site" evidence="17">
    <location>
        <position position="118"/>
    </location>
    <ligand>
        <name>[2Fe-2S] cluster</name>
        <dbReference type="ChEBI" id="CHEBI:190135"/>
        <label>2</label>
    </ligand>
</feature>
<dbReference type="Pfam" id="PF20256">
    <property type="entry name" value="MoCoBD_2"/>
    <property type="match status" value="1"/>
</dbReference>
<evidence type="ECO:0000256" key="14">
    <source>
        <dbReference type="ARBA" id="ARBA00034078"/>
    </source>
</evidence>
<dbReference type="Gene3D" id="3.10.20.30">
    <property type="match status" value="1"/>
</dbReference>
<evidence type="ECO:0000256" key="11">
    <source>
        <dbReference type="ARBA" id="ARBA00023004"/>
    </source>
</evidence>
<keyword evidence="8 17" id="KW-0479">Metal-binding</keyword>
<dbReference type="Gene3D" id="3.30.465.10">
    <property type="match status" value="1"/>
</dbReference>
<keyword evidence="6" id="KW-0285">Flavoprotein</keyword>
<dbReference type="SMART" id="SM01092">
    <property type="entry name" value="CO_deh_flav_C"/>
    <property type="match status" value="1"/>
</dbReference>
<dbReference type="SUPFAM" id="SSF54292">
    <property type="entry name" value="2Fe-2S ferredoxin-like"/>
    <property type="match status" value="1"/>
</dbReference>
<dbReference type="SUPFAM" id="SSF54665">
    <property type="entry name" value="CO dehydrogenase molybdoprotein N-domain-like"/>
    <property type="match status" value="1"/>
</dbReference>
<dbReference type="InterPro" id="IPR036318">
    <property type="entry name" value="FAD-bd_PCMH-like_sf"/>
</dbReference>
<dbReference type="FunFam" id="3.90.1170.50:FF:000003">
    <property type="entry name" value="Aldehyde oxidase"/>
    <property type="match status" value="1"/>
</dbReference>
<feature type="binding site" evidence="17">
    <location>
        <position position="115"/>
    </location>
    <ligand>
        <name>[2Fe-2S] cluster</name>
        <dbReference type="ChEBI" id="CHEBI:190135"/>
        <label>2</label>
    </ligand>
</feature>
<organism evidence="20 21">
    <name type="scientific">Mythimna separata</name>
    <name type="common">Oriental armyworm</name>
    <name type="synonym">Pseudaletia separata</name>
    <dbReference type="NCBI Taxonomy" id="271217"/>
    <lineage>
        <taxon>Eukaryota</taxon>
        <taxon>Metazoa</taxon>
        <taxon>Ecdysozoa</taxon>
        <taxon>Arthropoda</taxon>
        <taxon>Hexapoda</taxon>
        <taxon>Insecta</taxon>
        <taxon>Pterygota</taxon>
        <taxon>Neoptera</taxon>
        <taxon>Endopterygota</taxon>
        <taxon>Lepidoptera</taxon>
        <taxon>Glossata</taxon>
        <taxon>Ditrysia</taxon>
        <taxon>Noctuoidea</taxon>
        <taxon>Noctuidae</taxon>
        <taxon>Noctuinae</taxon>
        <taxon>Hadenini</taxon>
        <taxon>Mythimna</taxon>
    </lineage>
</organism>
<dbReference type="InterPro" id="IPR036856">
    <property type="entry name" value="Ald_Oxase/Xan_DH_a/b_sf"/>
</dbReference>
<feature type="binding site" evidence="16">
    <location>
        <begin position="333"/>
        <end position="337"/>
    </location>
    <ligand>
        <name>FAD</name>
        <dbReference type="ChEBI" id="CHEBI:57692"/>
    </ligand>
</feature>
<dbReference type="SUPFAM" id="SSF55447">
    <property type="entry name" value="CO dehydrogenase flavoprotein C-terminal domain-like"/>
    <property type="match status" value="1"/>
</dbReference>
<evidence type="ECO:0000256" key="17">
    <source>
        <dbReference type="PIRSR" id="PIRSR000127-3"/>
    </source>
</evidence>
<sequence length="1266" mass="141354">MAPPYAAKDEIKLTINGVEHTVSKDVCSDTMLLDYLRNYCQLRGTKYMCREGGCGACMVTAVKNPGGPRLAINSCLTSIASCHGWNIRTIEGLGNRKDGYHKLQTTLAENSATQCGYCTPGWVMMMHGLMESHPNKLTMLEIEKSVSSNLCRCTGYRPILDTLKKFATDAPKEDKIMNVKDVKICNSSGNCCQSSKNAKEDGWCMVRDEDWRIEKMMKIELKDGKTWYRPKTLKDVFNVLKECKENYMLVAGNTSKGAYPIAEYPKHLIDVHHLQELKCNEFNGSLIVGAGLTMTEFMDILKAGSEQPNFSYLIKMYEHMELVAHIPLRNVASIAGNLMIKHTNNVFQSDLYLLFETVGAQLTIVDCNGGKEVVTMENFLKISMKGKLILNVILPELEDGYKLYTYKLMSRAQSTHAIVNFGFLVKLSATNAVEDCRIVYGALSHNFHRAVSTERYLCEKVLFTNETLQGALRVLDGEMIVEAHPPEPDVEYRRYAAKALFFKALLALCPNRGRRFASATVDIHHTRPCSSAKQVFTTDASIWPLNQPIPKLEAMIQCAGEAQYTDDIPSFHNEVFGAFVLSTVGRGTIVKMDPSEALAIPGVIAFYTAKDIPGLNSFTPADFGFTSINEEVLCEGTIRHHCQPIAIIVAETQNLADRASRLVKVQYTNVTKPVCDLNTAKDDSSRNTLFFAKDATTTGTDVYKTLTGCNILYGQYHFPMETMVTVAKPTEEGLEVHLASQWLDGPHVMISRALNIKQNKIDVHIRRVGGSYGLKITRCIQGAVACSLVTHKLNRPCRFIQPLTTNLKGFGKRMPSLCNYEVAVNRSAEIQYVNTTLYTDNGCYINDPIPLFGLDVYFNVYDVNKFTFKSINTITDTPKNTFFRAPGTLECIANIENIMERISYELSIDPIAVRIANLDKTKYGDMLDIFHTLKSSSDYTNRRAEVDRFNAENRWTKRGLRWTWCNWPPVLPVYYDLNMAVYHADATVVITHGGVEMGQGINTKIAQVAAYLLGIPVDKIEIKGNNTIIEPNTYASGGSVTTESCIIALRRAIEQLQERLAPIKAKLTNPTWSQLITAAFAAGVDLQVHGFVGPTDQQVYDIFSAALCEVEVDVLTGQYEVRRVDIVQDVGKSINPEIDIGQIEGAFVMGTGYWTCEKLVMDPENGAMLTDRSWDYHLPQARDIPQKFNVTFRNSHNHDLILGSKGLGEPPCCLAVVVPFAIREAIVAARTECGLPSTEWFDIDGPYSTEKVCMAMKTNTKDFKLY</sequence>
<protein>
    <submittedName>
        <fullName evidence="20">Uncharacterized protein</fullName>
    </submittedName>
</protein>
<proteinExistence type="inferred from homology"/>
<evidence type="ECO:0000256" key="7">
    <source>
        <dbReference type="ARBA" id="ARBA00022714"/>
    </source>
</evidence>
<dbReference type="InterPro" id="IPR008274">
    <property type="entry name" value="AldOxase/xan_DH_MoCoBD1"/>
</dbReference>
<dbReference type="PANTHER" id="PTHR11908">
    <property type="entry name" value="XANTHINE DEHYDROGENASE"/>
    <property type="match status" value="1"/>
</dbReference>
<evidence type="ECO:0000256" key="8">
    <source>
        <dbReference type="ARBA" id="ARBA00022723"/>
    </source>
</evidence>
<feature type="binding site" evidence="17">
    <location>
        <position position="151"/>
    </location>
    <ligand>
        <name>[2Fe-2S] cluster</name>
        <dbReference type="ChEBI" id="CHEBI:190135"/>
        <label>2</label>
    </ligand>
</feature>
<dbReference type="Gene3D" id="1.10.150.120">
    <property type="entry name" value="[2Fe-2S]-binding domain"/>
    <property type="match status" value="1"/>
</dbReference>
<dbReference type="GO" id="GO:0016491">
    <property type="term" value="F:oxidoreductase activity"/>
    <property type="evidence" value="ECO:0007669"/>
    <property type="project" value="UniProtKB-KW"/>
</dbReference>
<dbReference type="FunFam" id="3.30.465.10:FF:000013">
    <property type="entry name" value="Aldehyde oxidase"/>
    <property type="match status" value="1"/>
</dbReference>
<dbReference type="InterPro" id="IPR016167">
    <property type="entry name" value="FAD-bd_PCMH_sub1"/>
</dbReference>
<dbReference type="InterPro" id="IPR036683">
    <property type="entry name" value="CO_DH_flav_C_dom_sf"/>
</dbReference>
<dbReference type="GO" id="GO:0051537">
    <property type="term" value="F:2 iron, 2 sulfur cluster binding"/>
    <property type="evidence" value="ECO:0007669"/>
    <property type="project" value="UniProtKB-KW"/>
</dbReference>
<dbReference type="FunFam" id="3.30.365.10:FF:000002">
    <property type="entry name" value="Xanthine dehydrogenase oxidase"/>
    <property type="match status" value="1"/>
</dbReference>
<comment type="cofactor">
    <cofactor evidence="17">
        <name>Mo-molybdopterin</name>
        <dbReference type="ChEBI" id="CHEBI:71302"/>
    </cofactor>
    <text evidence="17">Binds 1 Mo-molybdopterin (Mo-MPT) cofactor per subunit.</text>
</comment>
<dbReference type="PROSITE" id="PS51387">
    <property type="entry name" value="FAD_PCMH"/>
    <property type="match status" value="1"/>
</dbReference>
<dbReference type="InterPro" id="IPR046867">
    <property type="entry name" value="AldOxase/xan_DH_MoCoBD2"/>
</dbReference>
<comment type="cofactor">
    <cofactor evidence="14">
        <name>[2Fe-2S] cluster</name>
        <dbReference type="ChEBI" id="CHEBI:190135"/>
    </cofactor>
</comment>
<dbReference type="GO" id="GO:0071949">
    <property type="term" value="F:FAD binding"/>
    <property type="evidence" value="ECO:0007669"/>
    <property type="project" value="InterPro"/>
</dbReference>
<dbReference type="SUPFAM" id="SSF47741">
    <property type="entry name" value="CO dehydrogenase ISP C-domain like"/>
    <property type="match status" value="1"/>
</dbReference>
<comment type="cofactor">
    <cofactor evidence="17">
        <name>[2Fe-2S] cluster</name>
        <dbReference type="ChEBI" id="CHEBI:190135"/>
    </cofactor>
    <text evidence="17">Binds 2 [2Fe-2S] clusters.</text>
</comment>